<sequence>MASDSNSAPATTFVQADPSNFRAVVQRLTGATPQEPFFPPRPIGEVPPRRSGFKLHERRQNTGKLEITLNDGFRPFGIMSPSSRQRSFTVGEMMMSSPVSTLDVYGRGSPRTPVEEEERAIAEKGFYLHPSPLSTPRGSEPELLALFPLCSPKDNPSSSSF</sequence>
<dbReference type="PANTHER" id="PTHR33402:SF19">
    <property type="entry name" value="VQ MOTIF-CONTAINING PROTEIN 11"/>
    <property type="match status" value="1"/>
</dbReference>
<dbReference type="InterPro" id="IPR008889">
    <property type="entry name" value="VQ"/>
</dbReference>
<keyword evidence="3" id="KW-0539">Nucleus</keyword>
<evidence type="ECO:0000256" key="3">
    <source>
        <dbReference type="ARBA" id="ARBA00023242"/>
    </source>
</evidence>
<comment type="subcellular location">
    <subcellularLocation>
        <location evidence="1">Nucleus</location>
    </subcellularLocation>
</comment>
<name>A0AA35VV50_LACSI</name>
<accession>A0AA35VV50</accession>
<evidence type="ECO:0000256" key="1">
    <source>
        <dbReference type="ARBA" id="ARBA00004123"/>
    </source>
</evidence>
<evidence type="ECO:0000256" key="2">
    <source>
        <dbReference type="ARBA" id="ARBA00022553"/>
    </source>
</evidence>
<dbReference type="InterPro" id="IPR039611">
    <property type="entry name" value="VQ_4/11/13/19/31/33"/>
</dbReference>
<evidence type="ECO:0000259" key="5">
    <source>
        <dbReference type="Pfam" id="PF05678"/>
    </source>
</evidence>
<keyword evidence="7" id="KW-1185">Reference proteome</keyword>
<gene>
    <name evidence="6" type="ORF">LSALG_LOCUS7916</name>
</gene>
<evidence type="ECO:0000313" key="7">
    <source>
        <dbReference type="Proteomes" id="UP001177003"/>
    </source>
</evidence>
<reference evidence="6" key="1">
    <citation type="submission" date="2023-04" db="EMBL/GenBank/DDBJ databases">
        <authorList>
            <person name="Vijverberg K."/>
            <person name="Xiong W."/>
            <person name="Schranz E."/>
        </authorList>
    </citation>
    <scope>NUCLEOTIDE SEQUENCE</scope>
</reference>
<dbReference type="Pfam" id="PF05678">
    <property type="entry name" value="VQ"/>
    <property type="match status" value="1"/>
</dbReference>
<organism evidence="6 7">
    <name type="scientific">Lactuca saligna</name>
    <name type="common">Willowleaf lettuce</name>
    <dbReference type="NCBI Taxonomy" id="75948"/>
    <lineage>
        <taxon>Eukaryota</taxon>
        <taxon>Viridiplantae</taxon>
        <taxon>Streptophyta</taxon>
        <taxon>Embryophyta</taxon>
        <taxon>Tracheophyta</taxon>
        <taxon>Spermatophyta</taxon>
        <taxon>Magnoliopsida</taxon>
        <taxon>eudicotyledons</taxon>
        <taxon>Gunneridae</taxon>
        <taxon>Pentapetalae</taxon>
        <taxon>asterids</taxon>
        <taxon>campanulids</taxon>
        <taxon>Asterales</taxon>
        <taxon>Asteraceae</taxon>
        <taxon>Cichorioideae</taxon>
        <taxon>Cichorieae</taxon>
        <taxon>Lactucinae</taxon>
        <taxon>Lactuca</taxon>
    </lineage>
</organism>
<protein>
    <recommendedName>
        <fullName evidence="5">VQ domain-containing protein</fullName>
    </recommendedName>
</protein>
<dbReference type="PANTHER" id="PTHR33402">
    <property type="entry name" value="VQ MOTIF-CONTAINING PROTEIN 11-LIKE"/>
    <property type="match status" value="1"/>
</dbReference>
<feature type="region of interest" description="Disordered" evidence="4">
    <location>
        <begin position="31"/>
        <end position="62"/>
    </location>
</feature>
<feature type="domain" description="VQ" evidence="5">
    <location>
        <begin position="9"/>
        <end position="33"/>
    </location>
</feature>
<dbReference type="GO" id="GO:0005634">
    <property type="term" value="C:nucleus"/>
    <property type="evidence" value="ECO:0007669"/>
    <property type="project" value="UniProtKB-SubCell"/>
</dbReference>
<keyword evidence="2" id="KW-0597">Phosphoprotein</keyword>
<evidence type="ECO:0000313" key="6">
    <source>
        <dbReference type="EMBL" id="CAI9267433.1"/>
    </source>
</evidence>
<dbReference type="AlphaFoldDB" id="A0AA35VV50"/>
<proteinExistence type="predicted"/>
<dbReference type="EMBL" id="OX465077">
    <property type="protein sequence ID" value="CAI9267433.1"/>
    <property type="molecule type" value="Genomic_DNA"/>
</dbReference>
<dbReference type="Proteomes" id="UP001177003">
    <property type="component" value="Chromosome 1"/>
</dbReference>
<evidence type="ECO:0000256" key="4">
    <source>
        <dbReference type="SAM" id="MobiDB-lite"/>
    </source>
</evidence>